<keyword evidence="12 15" id="KW-0472">Membrane</keyword>
<evidence type="ECO:0000256" key="12">
    <source>
        <dbReference type="ARBA" id="ARBA00023136"/>
    </source>
</evidence>
<dbReference type="CDD" id="cd16461">
    <property type="entry name" value="RING-H2_EL5-like"/>
    <property type="match status" value="1"/>
</dbReference>
<reference evidence="17" key="2">
    <citation type="submission" date="2021-01" db="UniProtKB">
        <authorList>
            <consortium name="EnsemblPlants"/>
        </authorList>
    </citation>
    <scope>IDENTIFICATION</scope>
</reference>
<dbReference type="GeneID" id="115966566"/>
<dbReference type="EC" id="2.3.2.27" evidence="4"/>
<dbReference type="EMBL" id="LRBV02000011">
    <property type="status" value="NOT_ANNOTATED_CDS"/>
    <property type="molecule type" value="Genomic_DNA"/>
</dbReference>
<dbReference type="SUPFAM" id="SSF57850">
    <property type="entry name" value="RING/U-box"/>
    <property type="match status" value="1"/>
</dbReference>
<comment type="similarity">
    <text evidence="13">Belongs to the RING-type zinc finger family. ATL subfamily.</text>
</comment>
<dbReference type="Gramene" id="QL11p021525:mrna">
    <property type="protein sequence ID" value="QL11p021525:mrna:CDS:1"/>
    <property type="gene ID" value="QL11p021525"/>
</dbReference>
<reference evidence="17 18" key="1">
    <citation type="journal article" date="2016" name="G3 (Bethesda)">
        <title>First Draft Assembly and Annotation of the Genome of a California Endemic Oak Quercus lobata Nee (Fagaceae).</title>
        <authorList>
            <person name="Sork V.L."/>
            <person name="Fitz-Gibbon S.T."/>
            <person name="Puiu D."/>
            <person name="Crepeau M."/>
            <person name="Gugger P.F."/>
            <person name="Sherman R."/>
            <person name="Stevens K."/>
            <person name="Langley C.H."/>
            <person name="Pellegrini M."/>
            <person name="Salzberg S.L."/>
        </authorList>
    </citation>
    <scope>NUCLEOTIDE SEQUENCE [LARGE SCALE GENOMIC DNA]</scope>
    <source>
        <strain evidence="17 18">cv. SW786</strain>
    </source>
</reference>
<dbReference type="OMA" id="LVRNSHC"/>
<dbReference type="InterPro" id="IPR045899">
    <property type="entry name" value="ATL71-like"/>
</dbReference>
<dbReference type="InterPro" id="IPR001841">
    <property type="entry name" value="Znf_RING"/>
</dbReference>
<keyword evidence="10" id="KW-0862">Zinc</keyword>
<evidence type="ECO:0000256" key="10">
    <source>
        <dbReference type="ARBA" id="ARBA00022833"/>
    </source>
</evidence>
<evidence type="ECO:0000256" key="8">
    <source>
        <dbReference type="ARBA" id="ARBA00022771"/>
    </source>
</evidence>
<evidence type="ECO:0000256" key="6">
    <source>
        <dbReference type="ARBA" id="ARBA00022692"/>
    </source>
</evidence>
<gene>
    <name evidence="17" type="primary">LOC115966566</name>
</gene>
<evidence type="ECO:0000256" key="5">
    <source>
        <dbReference type="ARBA" id="ARBA00022679"/>
    </source>
</evidence>
<dbReference type="SMART" id="SM00184">
    <property type="entry name" value="RING"/>
    <property type="match status" value="1"/>
</dbReference>
<keyword evidence="11 15" id="KW-1133">Transmembrane helix</keyword>
<organism evidence="17 18">
    <name type="scientific">Quercus lobata</name>
    <name type="common">Valley oak</name>
    <dbReference type="NCBI Taxonomy" id="97700"/>
    <lineage>
        <taxon>Eukaryota</taxon>
        <taxon>Viridiplantae</taxon>
        <taxon>Streptophyta</taxon>
        <taxon>Embryophyta</taxon>
        <taxon>Tracheophyta</taxon>
        <taxon>Spermatophyta</taxon>
        <taxon>Magnoliopsida</taxon>
        <taxon>eudicotyledons</taxon>
        <taxon>Gunneridae</taxon>
        <taxon>Pentapetalae</taxon>
        <taxon>rosids</taxon>
        <taxon>fabids</taxon>
        <taxon>Fagales</taxon>
        <taxon>Fagaceae</taxon>
        <taxon>Quercus</taxon>
    </lineage>
</organism>
<evidence type="ECO:0000313" key="18">
    <source>
        <dbReference type="Proteomes" id="UP000594261"/>
    </source>
</evidence>
<dbReference type="Gene3D" id="3.30.40.10">
    <property type="entry name" value="Zinc/RING finger domain, C3HC4 (zinc finger)"/>
    <property type="match status" value="1"/>
</dbReference>
<keyword evidence="7" id="KW-0479">Metal-binding</keyword>
<keyword evidence="18" id="KW-1185">Reference proteome</keyword>
<dbReference type="OrthoDB" id="8062037at2759"/>
<accession>A0A7N2MZ87</accession>
<evidence type="ECO:0000259" key="16">
    <source>
        <dbReference type="PROSITE" id="PS50089"/>
    </source>
</evidence>
<dbReference type="Proteomes" id="UP000594261">
    <property type="component" value="Chromosome 11"/>
</dbReference>
<dbReference type="EnsemblPlants" id="QL11p021525:mrna">
    <property type="protein sequence ID" value="QL11p021525:mrna:CDS:1"/>
    <property type="gene ID" value="QL11p021525"/>
</dbReference>
<keyword evidence="5" id="KW-0808">Transferase</keyword>
<evidence type="ECO:0000256" key="14">
    <source>
        <dbReference type="PROSITE-ProRule" id="PRU00175"/>
    </source>
</evidence>
<keyword evidence="6 15" id="KW-0812">Transmembrane</keyword>
<evidence type="ECO:0000256" key="15">
    <source>
        <dbReference type="SAM" id="Phobius"/>
    </source>
</evidence>
<dbReference type="InterPro" id="IPR013083">
    <property type="entry name" value="Znf_RING/FYVE/PHD"/>
</dbReference>
<feature type="transmembrane region" description="Helical" evidence="15">
    <location>
        <begin position="6"/>
        <end position="31"/>
    </location>
</feature>
<dbReference type="PANTHER" id="PTHR46719">
    <property type="entry name" value="TRANSCRIPTION FACTOR C2H2 FAMILY-RELATED"/>
    <property type="match status" value="1"/>
</dbReference>
<comment type="pathway">
    <text evidence="3">Protein modification; protein ubiquitination.</text>
</comment>
<evidence type="ECO:0000256" key="11">
    <source>
        <dbReference type="ARBA" id="ARBA00022989"/>
    </source>
</evidence>
<dbReference type="PROSITE" id="PS50089">
    <property type="entry name" value="ZF_RING_2"/>
    <property type="match status" value="1"/>
</dbReference>
<sequence>MSANILYGLVYMIILFSFITIMFIVILLLCYCSVHPSLQIGNLATAEQNAITLELGLDEATLDKYPKLIYAQAKLHKNKANSTASCCSICLADYKDTDVLRDLPDCGHLFHLECVDSWLKLHATCPVCRNSPLAKPVPLEVSH</sequence>
<comment type="catalytic activity">
    <reaction evidence="1">
        <text>S-ubiquitinyl-[E2 ubiquitin-conjugating enzyme]-L-cysteine + [acceptor protein]-L-lysine = [E2 ubiquitin-conjugating enzyme]-L-cysteine + N(6)-ubiquitinyl-[acceptor protein]-L-lysine.</text>
        <dbReference type="EC" id="2.3.2.27"/>
    </reaction>
</comment>
<proteinExistence type="inferred from homology"/>
<dbReference type="GO" id="GO:0008270">
    <property type="term" value="F:zinc ion binding"/>
    <property type="evidence" value="ECO:0007669"/>
    <property type="project" value="UniProtKB-KW"/>
</dbReference>
<evidence type="ECO:0000256" key="13">
    <source>
        <dbReference type="ARBA" id="ARBA00024209"/>
    </source>
</evidence>
<name>A0A7N2MZ87_QUELO</name>
<dbReference type="FunFam" id="3.30.40.10:FF:000187">
    <property type="entry name" value="E3 ubiquitin-protein ligase ATL6"/>
    <property type="match status" value="1"/>
</dbReference>
<dbReference type="RefSeq" id="XP_030941638.1">
    <property type="nucleotide sequence ID" value="XM_031085778.1"/>
</dbReference>
<feature type="domain" description="RING-type" evidence="16">
    <location>
        <begin position="87"/>
        <end position="129"/>
    </location>
</feature>
<evidence type="ECO:0000256" key="3">
    <source>
        <dbReference type="ARBA" id="ARBA00004906"/>
    </source>
</evidence>
<comment type="subcellular location">
    <subcellularLocation>
        <location evidence="2">Membrane</location>
        <topology evidence="2">Single-pass membrane protein</topology>
    </subcellularLocation>
</comment>
<dbReference type="KEGG" id="qlo:115966566"/>
<dbReference type="InParanoid" id="A0A7N2MZ87"/>
<evidence type="ECO:0000256" key="2">
    <source>
        <dbReference type="ARBA" id="ARBA00004167"/>
    </source>
</evidence>
<evidence type="ECO:0000313" key="17">
    <source>
        <dbReference type="EnsemblPlants" id="QL11p021525:mrna:CDS:1"/>
    </source>
</evidence>
<evidence type="ECO:0000256" key="4">
    <source>
        <dbReference type="ARBA" id="ARBA00012483"/>
    </source>
</evidence>
<evidence type="ECO:0000256" key="9">
    <source>
        <dbReference type="ARBA" id="ARBA00022786"/>
    </source>
</evidence>
<protein>
    <recommendedName>
        <fullName evidence="4">RING-type E3 ubiquitin transferase</fullName>
        <ecNumber evidence="4">2.3.2.27</ecNumber>
    </recommendedName>
</protein>
<dbReference type="GO" id="GO:0016020">
    <property type="term" value="C:membrane"/>
    <property type="evidence" value="ECO:0007669"/>
    <property type="project" value="UniProtKB-SubCell"/>
</dbReference>
<keyword evidence="8 14" id="KW-0863">Zinc-finger</keyword>
<dbReference type="PANTHER" id="PTHR46719:SF7">
    <property type="entry name" value="RING-H2 FINGER PROTEIN ATL71-RELATED"/>
    <property type="match status" value="1"/>
</dbReference>
<dbReference type="AlphaFoldDB" id="A0A7N2MZ87"/>
<evidence type="ECO:0000256" key="7">
    <source>
        <dbReference type="ARBA" id="ARBA00022723"/>
    </source>
</evidence>
<evidence type="ECO:0000256" key="1">
    <source>
        <dbReference type="ARBA" id="ARBA00000900"/>
    </source>
</evidence>
<dbReference type="GO" id="GO:0061630">
    <property type="term" value="F:ubiquitin protein ligase activity"/>
    <property type="evidence" value="ECO:0007669"/>
    <property type="project" value="UniProtKB-EC"/>
</dbReference>
<keyword evidence="9" id="KW-0833">Ubl conjugation pathway</keyword>
<dbReference type="Pfam" id="PF13639">
    <property type="entry name" value="zf-RING_2"/>
    <property type="match status" value="1"/>
</dbReference>